<dbReference type="EMBL" id="PYFT01000001">
    <property type="protein sequence ID" value="PSR52039.1"/>
    <property type="molecule type" value="Genomic_DNA"/>
</dbReference>
<proteinExistence type="predicted"/>
<gene>
    <name evidence="1" type="ORF">AHMF7605_00145</name>
</gene>
<dbReference type="AlphaFoldDB" id="A0A2T2Y939"/>
<protein>
    <submittedName>
        <fullName evidence="1">Uncharacterized protein</fullName>
    </submittedName>
</protein>
<dbReference type="Proteomes" id="UP000240357">
    <property type="component" value="Unassembled WGS sequence"/>
</dbReference>
<organism evidence="1 2">
    <name type="scientific">Adhaeribacter arboris</name>
    <dbReference type="NCBI Taxonomy" id="2072846"/>
    <lineage>
        <taxon>Bacteria</taxon>
        <taxon>Pseudomonadati</taxon>
        <taxon>Bacteroidota</taxon>
        <taxon>Cytophagia</taxon>
        <taxon>Cytophagales</taxon>
        <taxon>Hymenobacteraceae</taxon>
        <taxon>Adhaeribacter</taxon>
    </lineage>
</organism>
<evidence type="ECO:0000313" key="2">
    <source>
        <dbReference type="Proteomes" id="UP000240357"/>
    </source>
</evidence>
<keyword evidence="2" id="KW-1185">Reference proteome</keyword>
<reference evidence="1 2" key="1">
    <citation type="submission" date="2018-03" db="EMBL/GenBank/DDBJ databases">
        <title>Adhaeribacter sp. HMF7605 Genome sequencing and assembly.</title>
        <authorList>
            <person name="Kang H."/>
            <person name="Kang J."/>
            <person name="Cha I."/>
            <person name="Kim H."/>
            <person name="Joh K."/>
        </authorList>
    </citation>
    <scope>NUCLEOTIDE SEQUENCE [LARGE SCALE GENOMIC DNA]</scope>
    <source>
        <strain evidence="1 2">HMF7605</strain>
    </source>
</reference>
<sequence>MCFLFITFISFLHFPFTMSGSEFELLLQRALHTAQPTIFDQPVATVFRSFDRAESHSRQGGPAGNELHFTFEKIRLGVAIALMQIFTDLGGEEVSTNVLTVLKKAAKATSIAQIDGIIQKENKAFDKLFQNLYTNVEGELILDLFARTLEADSRREMGQIVKETLQALDTLEFPSNEED</sequence>
<comment type="caution">
    <text evidence="1">The sequence shown here is derived from an EMBL/GenBank/DDBJ whole genome shotgun (WGS) entry which is preliminary data.</text>
</comment>
<accession>A0A2T2Y939</accession>
<evidence type="ECO:0000313" key="1">
    <source>
        <dbReference type="EMBL" id="PSR52039.1"/>
    </source>
</evidence>
<name>A0A2T2Y939_9BACT</name>